<feature type="chain" id="PRO_5008100370" description="Outer membrane lipoprotein-sorting protein" evidence="1">
    <location>
        <begin position="21"/>
        <end position="248"/>
    </location>
</feature>
<name>A0A179DC03_9SPHI</name>
<evidence type="ECO:0000313" key="3">
    <source>
        <dbReference type="Proteomes" id="UP000078459"/>
    </source>
</evidence>
<keyword evidence="3" id="KW-1185">Reference proteome</keyword>
<sequence length="248" mass="28508">MRKTTLLFAFFFAIVFSLSAQNLPNKDVVLEKVWKAVGGKSAFEKSRYLEFTFAPIRQGNQSAGRHHIWDRYTGDYRFESTADNGTKTVVLFNVNNKKGKAYENGNLLPDSTSNKIINRAYAAYINDSYWLMSPLKLQDEGVNTQLEDNQEINNQTCNVIHLNFDKVGLTPGDQYWMYVNEKTGEIIQWKFLLQNQKNSSIFEWEPYQDLGNGLKLSVKKTNKESSTSIYFPVAKVLQKVDNNIFTKP</sequence>
<proteinExistence type="predicted"/>
<reference evidence="2 3" key="2">
    <citation type="submission" date="2016-06" db="EMBL/GenBank/DDBJ databases">
        <title>Pedobacter psychrophilus sp. nov., isolated from Antarctic fragmentary rock.</title>
        <authorList>
            <person name="Svec P."/>
        </authorList>
    </citation>
    <scope>NUCLEOTIDE SEQUENCE [LARGE SCALE GENOMIC DNA]</scope>
    <source>
        <strain evidence="2 3">CCM 8644</strain>
    </source>
</reference>
<organism evidence="2 3">
    <name type="scientific">Pedobacter psychrophilus</name>
    <dbReference type="NCBI Taxonomy" id="1826909"/>
    <lineage>
        <taxon>Bacteria</taxon>
        <taxon>Pseudomonadati</taxon>
        <taxon>Bacteroidota</taxon>
        <taxon>Sphingobacteriia</taxon>
        <taxon>Sphingobacteriales</taxon>
        <taxon>Sphingobacteriaceae</taxon>
        <taxon>Pedobacter</taxon>
    </lineage>
</organism>
<dbReference type="Proteomes" id="UP000078459">
    <property type="component" value="Unassembled WGS sequence"/>
</dbReference>
<evidence type="ECO:0000256" key="1">
    <source>
        <dbReference type="SAM" id="SignalP"/>
    </source>
</evidence>
<comment type="caution">
    <text evidence="2">The sequence shown here is derived from an EMBL/GenBank/DDBJ whole genome shotgun (WGS) entry which is preliminary data.</text>
</comment>
<dbReference type="OrthoDB" id="705316at2"/>
<accession>A0A179DC03</accession>
<evidence type="ECO:0008006" key="4">
    <source>
        <dbReference type="Google" id="ProtNLM"/>
    </source>
</evidence>
<dbReference type="AlphaFoldDB" id="A0A179DC03"/>
<feature type="signal peptide" evidence="1">
    <location>
        <begin position="1"/>
        <end position="20"/>
    </location>
</feature>
<dbReference type="RefSeq" id="WP_068823343.1">
    <property type="nucleotide sequence ID" value="NZ_LWHJ01000030.1"/>
</dbReference>
<evidence type="ECO:0000313" key="2">
    <source>
        <dbReference type="EMBL" id="OAQ38571.1"/>
    </source>
</evidence>
<reference evidence="2 3" key="1">
    <citation type="submission" date="2016-04" db="EMBL/GenBank/DDBJ databases">
        <authorList>
            <person name="Evans L.H."/>
            <person name="Alamgir A."/>
            <person name="Owens N."/>
            <person name="Weber N.D."/>
            <person name="Virtaneva K."/>
            <person name="Barbian K."/>
            <person name="Babar A."/>
            <person name="Rosenke K."/>
        </authorList>
    </citation>
    <scope>NUCLEOTIDE SEQUENCE [LARGE SCALE GENOMIC DNA]</scope>
    <source>
        <strain evidence="2 3">CCM 8644</strain>
    </source>
</reference>
<gene>
    <name evidence="2" type="ORF">A5893_14235</name>
</gene>
<protein>
    <recommendedName>
        <fullName evidence="4">Outer membrane lipoprotein-sorting protein</fullName>
    </recommendedName>
</protein>
<dbReference type="STRING" id="1826909.A5893_14235"/>
<keyword evidence="1" id="KW-0732">Signal</keyword>
<dbReference type="EMBL" id="LWHJ01000030">
    <property type="protein sequence ID" value="OAQ38571.1"/>
    <property type="molecule type" value="Genomic_DNA"/>
</dbReference>